<organism evidence="1 2">
    <name type="scientific">Hymenobacter edaphi</name>
    <dbReference type="NCBI Taxonomy" id="2211146"/>
    <lineage>
        <taxon>Bacteria</taxon>
        <taxon>Pseudomonadati</taxon>
        <taxon>Bacteroidota</taxon>
        <taxon>Cytophagia</taxon>
        <taxon>Cytophagales</taxon>
        <taxon>Hymenobacteraceae</taxon>
        <taxon>Hymenobacter</taxon>
    </lineage>
</organism>
<accession>A0A328BW82</accession>
<dbReference type="InterPro" id="IPR025358">
    <property type="entry name" value="DUF4262"/>
</dbReference>
<keyword evidence="2" id="KW-1185">Reference proteome</keyword>
<dbReference type="Proteomes" id="UP000248553">
    <property type="component" value="Unassembled WGS sequence"/>
</dbReference>
<protein>
    <submittedName>
        <fullName evidence="1">DUF4262 domain-containing protein</fullName>
    </submittedName>
</protein>
<gene>
    <name evidence="1" type="ORF">DLM85_05535</name>
</gene>
<name>A0A328BW82_9BACT</name>
<dbReference type="OrthoDB" id="9793188at2"/>
<comment type="caution">
    <text evidence="1">The sequence shown here is derived from an EMBL/GenBank/DDBJ whole genome shotgun (WGS) entry which is preliminary data.</text>
</comment>
<evidence type="ECO:0000313" key="2">
    <source>
        <dbReference type="Proteomes" id="UP000248553"/>
    </source>
</evidence>
<evidence type="ECO:0000313" key="1">
    <source>
        <dbReference type="EMBL" id="RAK70306.1"/>
    </source>
</evidence>
<proteinExistence type="predicted"/>
<dbReference type="EMBL" id="QHKM01000001">
    <property type="protein sequence ID" value="RAK70306.1"/>
    <property type="molecule type" value="Genomic_DNA"/>
</dbReference>
<reference evidence="2" key="1">
    <citation type="submission" date="2018-05" db="EMBL/GenBank/DDBJ databases">
        <authorList>
            <person name="Nie L."/>
        </authorList>
    </citation>
    <scope>NUCLEOTIDE SEQUENCE [LARGE SCALE GENOMIC DNA]</scope>
    <source>
        <strain evidence="2">NL</strain>
    </source>
</reference>
<dbReference type="Pfam" id="PF14081">
    <property type="entry name" value="DUF4262"/>
    <property type="match status" value="1"/>
</dbReference>
<sequence>MWHGLAMRTRRSNLVPSSSTYMDTEHEEHNRAAEQRIIADIEQYGCHLGLIRGDDYLPAFAYTIGLYRTYQHPEIICLGLPESVLFAVLAKAHELVKEGRRLAPGQRYDDFLEGYDVQFLPVDQAYYPSHLGYAGWYYGSSWEFPVLQLVWPDKQHRFPWEPEANPNWKFKQPLLDRNADFRFLEERDLGVYTTTEALQGQPIRYVYHNADGDWQFHSEDSPNIEHAAVVALEVLVQRDSSLNDLHQLPLGWMAWRETANDEWSWEADEVAEEETEE</sequence>
<dbReference type="AlphaFoldDB" id="A0A328BW82"/>